<keyword evidence="3 12" id="KW-0812">Transmembrane</keyword>
<dbReference type="Pfam" id="PF01490">
    <property type="entry name" value="Aa_trans"/>
    <property type="match status" value="1"/>
</dbReference>
<comment type="catalytic activity">
    <reaction evidence="8">
        <text>an aldehyde + NAD(+) + H2O = a carboxylate + NADH + 2 H(+)</text>
        <dbReference type="Rhea" id="RHEA:16185"/>
        <dbReference type="ChEBI" id="CHEBI:15377"/>
        <dbReference type="ChEBI" id="CHEBI:15378"/>
        <dbReference type="ChEBI" id="CHEBI:17478"/>
        <dbReference type="ChEBI" id="CHEBI:29067"/>
        <dbReference type="ChEBI" id="CHEBI:57540"/>
        <dbReference type="ChEBI" id="CHEBI:57945"/>
        <dbReference type="EC" id="1.2.1.3"/>
    </reaction>
</comment>
<evidence type="ECO:0000256" key="9">
    <source>
        <dbReference type="PROSITE-ProRule" id="PRU10007"/>
    </source>
</evidence>
<evidence type="ECO:0000256" key="10">
    <source>
        <dbReference type="RuleBase" id="RU003345"/>
    </source>
</evidence>
<dbReference type="PROSITE" id="PS00070">
    <property type="entry name" value="ALDEHYDE_DEHYDR_CYS"/>
    <property type="match status" value="1"/>
</dbReference>
<comment type="similarity">
    <text evidence="2 10">Belongs to the aldehyde dehydrogenase family.</text>
</comment>
<dbReference type="EMBL" id="MKZY01000006">
    <property type="protein sequence ID" value="OOO07686.1"/>
    <property type="molecule type" value="Genomic_DNA"/>
</dbReference>
<keyword evidence="6 12" id="KW-0472">Membrane</keyword>
<evidence type="ECO:0000259" key="14">
    <source>
        <dbReference type="Pfam" id="PF01490"/>
    </source>
</evidence>
<dbReference type="eggNOG" id="KOG2450">
    <property type="taxonomic scope" value="Eukaryota"/>
</dbReference>
<feature type="region of interest" description="Disordered" evidence="11">
    <location>
        <begin position="1"/>
        <end position="37"/>
    </location>
</feature>
<keyword evidence="5 10" id="KW-0560">Oxidoreductase</keyword>
<evidence type="ECO:0000256" key="11">
    <source>
        <dbReference type="SAM" id="MobiDB-lite"/>
    </source>
</evidence>
<dbReference type="InterPro" id="IPR016161">
    <property type="entry name" value="Ald_DH/histidinol_DH"/>
</dbReference>
<evidence type="ECO:0000256" key="1">
    <source>
        <dbReference type="ARBA" id="ARBA00004370"/>
    </source>
</evidence>
<evidence type="ECO:0000256" key="5">
    <source>
        <dbReference type="ARBA" id="ARBA00023002"/>
    </source>
</evidence>
<evidence type="ECO:0000256" key="6">
    <source>
        <dbReference type="ARBA" id="ARBA00023136"/>
    </source>
</evidence>
<dbReference type="InterPro" id="IPR016163">
    <property type="entry name" value="Ald_DH_C"/>
</dbReference>
<feature type="transmembrane region" description="Helical" evidence="12">
    <location>
        <begin position="328"/>
        <end position="351"/>
    </location>
</feature>
<feature type="domain" description="Aldehyde dehydrogenase" evidence="13">
    <location>
        <begin position="537"/>
        <end position="1008"/>
    </location>
</feature>
<feature type="domain" description="Amino acid transporter transmembrane" evidence="14">
    <location>
        <begin position="64"/>
        <end position="459"/>
    </location>
</feature>
<dbReference type="PANTHER" id="PTHR11699">
    <property type="entry name" value="ALDEHYDE DEHYDROGENASE-RELATED"/>
    <property type="match status" value="1"/>
</dbReference>
<evidence type="ECO:0000256" key="8">
    <source>
        <dbReference type="ARBA" id="ARBA00049194"/>
    </source>
</evidence>
<feature type="transmembrane region" description="Helical" evidence="12">
    <location>
        <begin position="140"/>
        <end position="159"/>
    </location>
</feature>
<evidence type="ECO:0000313" key="15">
    <source>
        <dbReference type="EMBL" id="OOO07686.1"/>
    </source>
</evidence>
<evidence type="ECO:0000256" key="3">
    <source>
        <dbReference type="ARBA" id="ARBA00022692"/>
    </source>
</evidence>
<feature type="transmembrane region" description="Helical" evidence="12">
    <location>
        <begin position="171"/>
        <end position="192"/>
    </location>
</feature>
<feature type="transmembrane region" description="Helical" evidence="12">
    <location>
        <begin position="249"/>
        <end position="266"/>
    </location>
</feature>
<organism evidence="15 16">
    <name type="scientific">Aspergillus oryzae</name>
    <name type="common">Yellow koji mold</name>
    <dbReference type="NCBI Taxonomy" id="5062"/>
    <lineage>
        <taxon>Eukaryota</taxon>
        <taxon>Fungi</taxon>
        <taxon>Dikarya</taxon>
        <taxon>Ascomycota</taxon>
        <taxon>Pezizomycotina</taxon>
        <taxon>Eurotiomycetes</taxon>
        <taxon>Eurotiomycetidae</taxon>
        <taxon>Eurotiales</taxon>
        <taxon>Aspergillaceae</taxon>
        <taxon>Aspergillus</taxon>
        <taxon>Aspergillus subgen. Circumdati</taxon>
    </lineage>
</organism>
<name>A0A1S9DFJ1_ASPOZ</name>
<dbReference type="FunFam" id="3.40.309.10:FF:000009">
    <property type="entry name" value="Aldehyde dehydrogenase A"/>
    <property type="match status" value="1"/>
</dbReference>
<dbReference type="InterPro" id="IPR029510">
    <property type="entry name" value="Ald_DH_CS_GLU"/>
</dbReference>
<dbReference type="EC" id="1.2.1.3" evidence="7"/>
<dbReference type="VEuPathDB" id="FungiDB:AO090010000521"/>
<feature type="transmembrane region" description="Helical" evidence="12">
    <location>
        <begin position="204"/>
        <end position="225"/>
    </location>
</feature>
<feature type="compositionally biased region" description="Basic and acidic residues" evidence="11">
    <location>
        <begin position="12"/>
        <end position="28"/>
    </location>
</feature>
<dbReference type="GO" id="GO:0016020">
    <property type="term" value="C:membrane"/>
    <property type="evidence" value="ECO:0007669"/>
    <property type="project" value="UniProtKB-SubCell"/>
</dbReference>
<evidence type="ECO:0000256" key="4">
    <source>
        <dbReference type="ARBA" id="ARBA00022989"/>
    </source>
</evidence>
<feature type="transmembrane region" description="Helical" evidence="12">
    <location>
        <begin position="400"/>
        <end position="421"/>
    </location>
</feature>
<accession>A0A1S9DFJ1</accession>
<dbReference type="CDD" id="cd07102">
    <property type="entry name" value="ALDH_EDX86601"/>
    <property type="match status" value="1"/>
</dbReference>
<dbReference type="Gene3D" id="3.40.309.10">
    <property type="entry name" value="Aldehyde Dehydrogenase, Chain A, domain 2"/>
    <property type="match status" value="1"/>
</dbReference>
<reference evidence="15 16" key="1">
    <citation type="submission" date="2016-10" db="EMBL/GenBank/DDBJ databases">
        <title>Genome sequencing of Aspergillus oryzae BCC7051.</title>
        <authorList>
            <person name="Thammarongtham C."/>
            <person name="Vorapreeda T."/>
            <person name="Nookaew I."/>
            <person name="Srisuk T."/>
            <person name="Land M."/>
            <person name="Jeennor S."/>
            <person name="Laoteng K."/>
        </authorList>
    </citation>
    <scope>NUCLEOTIDE SEQUENCE [LARGE SCALE GENOMIC DNA]</scope>
    <source>
        <strain evidence="15 16">BCC7051</strain>
    </source>
</reference>
<feature type="active site" evidence="9">
    <location>
        <position position="764"/>
    </location>
</feature>
<evidence type="ECO:0000256" key="12">
    <source>
        <dbReference type="SAM" id="Phobius"/>
    </source>
</evidence>
<dbReference type="Pfam" id="PF00171">
    <property type="entry name" value="Aldedh"/>
    <property type="match status" value="1"/>
</dbReference>
<feature type="transmembrane region" description="Helical" evidence="12">
    <location>
        <begin position="70"/>
        <end position="90"/>
    </location>
</feature>
<feature type="transmembrane region" description="Helical" evidence="12">
    <location>
        <begin position="433"/>
        <end position="456"/>
    </location>
</feature>
<evidence type="ECO:0000256" key="2">
    <source>
        <dbReference type="ARBA" id="ARBA00009986"/>
    </source>
</evidence>
<dbReference type="GO" id="GO:0004029">
    <property type="term" value="F:aldehyde dehydrogenase (NAD+) activity"/>
    <property type="evidence" value="ECO:0007669"/>
    <property type="project" value="UniProtKB-EC"/>
</dbReference>
<dbReference type="InterPro" id="IPR015590">
    <property type="entry name" value="Aldehyde_DH_dom"/>
</dbReference>
<keyword evidence="4 12" id="KW-1133">Transmembrane helix</keyword>
<dbReference type="Gene3D" id="3.40.605.10">
    <property type="entry name" value="Aldehyde Dehydrogenase, Chain A, domain 1"/>
    <property type="match status" value="1"/>
</dbReference>
<evidence type="ECO:0000256" key="7">
    <source>
        <dbReference type="ARBA" id="ARBA00024226"/>
    </source>
</evidence>
<gene>
    <name evidence="15" type="ORF">OAory_01041860</name>
</gene>
<feature type="transmembrane region" description="Helical" evidence="12">
    <location>
        <begin position="462"/>
        <end position="484"/>
    </location>
</feature>
<dbReference type="SUPFAM" id="SSF53720">
    <property type="entry name" value="ALDH-like"/>
    <property type="match status" value="1"/>
</dbReference>
<dbReference type="InterPro" id="IPR016160">
    <property type="entry name" value="Ald_DH_CS_CYS"/>
</dbReference>
<dbReference type="InterPro" id="IPR016162">
    <property type="entry name" value="Ald_DH_N"/>
</dbReference>
<evidence type="ECO:0000259" key="13">
    <source>
        <dbReference type="Pfam" id="PF00171"/>
    </source>
</evidence>
<dbReference type="InterPro" id="IPR013057">
    <property type="entry name" value="AA_transpt_TM"/>
</dbReference>
<feature type="transmembrane region" description="Helical" evidence="12">
    <location>
        <begin position="363"/>
        <end position="388"/>
    </location>
</feature>
<evidence type="ECO:0000313" key="16">
    <source>
        <dbReference type="Proteomes" id="UP000190312"/>
    </source>
</evidence>
<comment type="caution">
    <text evidence="15">The sequence shown here is derived from an EMBL/GenBank/DDBJ whole genome shotgun (WGS) entry which is preliminary data.</text>
</comment>
<feature type="transmembrane region" description="Helical" evidence="12">
    <location>
        <begin position="659"/>
        <end position="681"/>
    </location>
</feature>
<dbReference type="Proteomes" id="UP000190312">
    <property type="component" value="Unassembled WGS sequence"/>
</dbReference>
<feature type="transmembrane region" description="Helical" evidence="12">
    <location>
        <begin position="286"/>
        <end position="308"/>
    </location>
</feature>
<dbReference type="VEuPathDB" id="FungiDB:AO090010000520"/>
<feature type="transmembrane region" description="Helical" evidence="12">
    <location>
        <begin position="96"/>
        <end position="119"/>
    </location>
</feature>
<protein>
    <recommendedName>
        <fullName evidence="7">aldehyde dehydrogenase (NAD(+))</fullName>
        <ecNumber evidence="7">1.2.1.3</ecNumber>
    </recommendedName>
</protein>
<dbReference type="PROSITE" id="PS00687">
    <property type="entry name" value="ALDEHYDE_DEHYDR_GLU"/>
    <property type="match status" value="1"/>
</dbReference>
<dbReference type="OrthoDB" id="655540at2759"/>
<comment type="subcellular location">
    <subcellularLocation>
        <location evidence="1">Membrane</location>
    </subcellularLocation>
</comment>
<dbReference type="AlphaFoldDB" id="A0A1S9DFJ1"/>
<sequence length="1017" mass="110572">MRNQDEITDAVTGHEADRNSTRKEKIEWPDSPASEVSFSHGKITKTVDDVEQRIIEAGEIKYHRVGWVQLTVLLIVEAIALGALSIPSAFATLGMVAGVICTVGIGMLAIYTSYIIGELKLAHPSIRHYGDVGTLMAGRFGYEAFTVMLILSCVFVTGSHCLTGTIAFRHITGSDICSLLFGGVSAIILLLLSIPSSFADVAWLGYVDFASIIAAIGITIIATGIKSSNTPGGLSAVNWSPVPQGNPNFAEGFIAISNIIFAYSFATTQFSFMDEMHTPKDYKKSIWALGLLQIAIYTITGATIYAFVGPDVESPALLSAGPLVSKVAFGIALPVIFISGSINTIVAGRLIHQRIYSNSITRYINTTGGWITWLTLITVITVIAWVIAEAIPFFSDLLSIISSLFTSGFSFYLPPVMWFMFLRKGKWYSKENLLRSVVNALVFIFGVAVLVCGLYASIQDILSQDILLTCVVIGEVASHLYLLVGLIPSVHGSTLGTITMEAGRYIWIAKSSRLDLECRFSILCLAKDQGTAHSGLICTLSPSTNTVVYERGETTIPEAENVCRDAAKAYLTFRKMPFAQRKEIVTKALGLIQERKQSLGEELTVQMGRPIAFGAKEVETMQKRADYLLKIAEDALQPIPGQSEAGFRRWIEKEPVGRILIIFAWNFPYLIIVNSLIPALLARNPVILKPSPQAPLVGDRIKEIFEEAGLPPAVLQVIHSGSTKTLKELMKIPDINLVTFTGSTQGGRLISEATASRFVPVSLELGGNDPAYVRPDVDIPFVAEQLLDGAVFNAGQCCCAVERVYVHTDIHDAFVAEVQKALAQYKLGDPSGKTVNVGPAISRAAQKSVNSQIQDALAKGAVNSTSPNPTFTSAPREGNYVVPTVLTQVNHDMVVMKEETFGPVLPIMRVSSDEEAVQLMNDSDYGLTASVWTQDLAAGERLLKLLDAGTVFINRCDYPNPVSIPALHTNLSEVANHRIQDLAWTGWKNSGMGHTLVPKAFDPFVKLKSYHIREKQG</sequence>
<proteinExistence type="inferred from homology"/>